<evidence type="ECO:0000256" key="7">
    <source>
        <dbReference type="ARBA" id="ARBA00022989"/>
    </source>
</evidence>
<evidence type="ECO:0000256" key="6">
    <source>
        <dbReference type="ARBA" id="ARBA00022801"/>
    </source>
</evidence>
<feature type="domain" description="Exocyst complex subunit Exo70 C-terminal" evidence="12">
    <location>
        <begin position="569"/>
        <end position="914"/>
    </location>
</feature>
<dbReference type="InterPro" id="IPR035952">
    <property type="entry name" value="Rhomboid-like_sf"/>
</dbReference>
<feature type="compositionally biased region" description="Basic and acidic residues" evidence="9">
    <location>
        <begin position="605"/>
        <end position="635"/>
    </location>
</feature>
<dbReference type="EMBL" id="BEYU01000083">
    <property type="protein sequence ID" value="GBG30748.1"/>
    <property type="molecule type" value="Genomic_DNA"/>
</dbReference>
<evidence type="ECO:0000256" key="2">
    <source>
        <dbReference type="ARBA" id="ARBA00006756"/>
    </source>
</evidence>
<feature type="transmembrane region" description="Helical" evidence="10">
    <location>
        <begin position="140"/>
        <end position="159"/>
    </location>
</feature>
<dbReference type="GO" id="GO:0016020">
    <property type="term" value="C:membrane"/>
    <property type="evidence" value="ECO:0007669"/>
    <property type="project" value="UniProtKB-SubCell"/>
</dbReference>
<evidence type="ECO:0000256" key="8">
    <source>
        <dbReference type="ARBA" id="ARBA00023136"/>
    </source>
</evidence>
<dbReference type="InterPro" id="IPR022764">
    <property type="entry name" value="Peptidase_S54_rhomboid_dom"/>
</dbReference>
<feature type="region of interest" description="Disordered" evidence="9">
    <location>
        <begin position="449"/>
        <end position="504"/>
    </location>
</feature>
<proteinExistence type="inferred from homology"/>
<evidence type="ECO:0000256" key="1">
    <source>
        <dbReference type="ARBA" id="ARBA00004141"/>
    </source>
</evidence>
<comment type="similarity">
    <text evidence="3">Belongs to the peptidase S54 family.</text>
</comment>
<keyword evidence="8 10" id="KW-0472">Membrane</keyword>
<dbReference type="InterPro" id="IPR016159">
    <property type="entry name" value="Cullin_repeat-like_dom_sf"/>
</dbReference>
<dbReference type="GO" id="GO:0005546">
    <property type="term" value="F:phosphatidylinositol-4,5-bisphosphate binding"/>
    <property type="evidence" value="ECO:0007669"/>
    <property type="project" value="InterPro"/>
</dbReference>
<comment type="subcellular location">
    <subcellularLocation>
        <location evidence="1">Membrane</location>
        <topology evidence="1">Multi-pass membrane protein</topology>
    </subcellularLocation>
</comment>
<dbReference type="Gene3D" id="1.20.1540.10">
    <property type="entry name" value="Rhomboid-like"/>
    <property type="match status" value="1"/>
</dbReference>
<name>A0A2R5GLY2_9STRA</name>
<dbReference type="PANTHER" id="PTHR43731:SF14">
    <property type="entry name" value="PRESENILIN-ASSOCIATED RHOMBOID-LIKE PROTEIN, MITOCHONDRIAL"/>
    <property type="match status" value="1"/>
</dbReference>
<dbReference type="Gene3D" id="1.20.1280.170">
    <property type="entry name" value="Exocyst complex component Exo70"/>
    <property type="match status" value="2"/>
</dbReference>
<dbReference type="InParanoid" id="A0A2R5GLY2"/>
<evidence type="ECO:0000313" key="14">
    <source>
        <dbReference type="Proteomes" id="UP000241890"/>
    </source>
</evidence>
<dbReference type="Pfam" id="PF03081">
    <property type="entry name" value="Exo70_C"/>
    <property type="match status" value="1"/>
</dbReference>
<feature type="transmembrane region" description="Helical" evidence="10">
    <location>
        <begin position="7"/>
        <end position="25"/>
    </location>
</feature>
<evidence type="ECO:0000256" key="4">
    <source>
        <dbReference type="ARBA" id="ARBA00022448"/>
    </source>
</evidence>
<feature type="transmembrane region" description="Helical" evidence="10">
    <location>
        <begin position="63"/>
        <end position="83"/>
    </location>
</feature>
<organism evidence="13 14">
    <name type="scientific">Hondaea fermentalgiana</name>
    <dbReference type="NCBI Taxonomy" id="2315210"/>
    <lineage>
        <taxon>Eukaryota</taxon>
        <taxon>Sar</taxon>
        <taxon>Stramenopiles</taxon>
        <taxon>Bigyra</taxon>
        <taxon>Labyrinthulomycetes</taxon>
        <taxon>Thraustochytrida</taxon>
        <taxon>Thraustochytriidae</taxon>
        <taxon>Hondaea</taxon>
    </lineage>
</organism>
<dbReference type="AlphaFoldDB" id="A0A2R5GLY2"/>
<feature type="compositionally biased region" description="Polar residues" evidence="9">
    <location>
        <begin position="449"/>
        <end position="464"/>
    </location>
</feature>
<dbReference type="SUPFAM" id="SSF144091">
    <property type="entry name" value="Rhomboid-like"/>
    <property type="match status" value="1"/>
</dbReference>
<feature type="domain" description="Peptidase S54 rhomboid" evidence="11">
    <location>
        <begin position="49"/>
        <end position="183"/>
    </location>
</feature>
<evidence type="ECO:0000259" key="12">
    <source>
        <dbReference type="Pfam" id="PF03081"/>
    </source>
</evidence>
<dbReference type="OrthoDB" id="418595at2759"/>
<comment type="caution">
    <text evidence="13">The sequence shown here is derived from an EMBL/GenBank/DDBJ whole genome shotgun (WGS) entry which is preliminary data.</text>
</comment>
<keyword evidence="7 10" id="KW-1133">Transmembrane helix</keyword>
<dbReference type="Proteomes" id="UP000241890">
    <property type="component" value="Unassembled WGS sequence"/>
</dbReference>
<sequence length="940" mass="104010">MLSNTDEGNLIVGLIGANAAVFVMWKTLNPFFMYQHFTCTPDGVFRSARLHTLLTCTFSHTDIWHLLVNMMGLYYFGAGMLAYVGPRAFLTMYFGSAIASSLAQITQSYYERRRTVLLGASGAVNCCVMFNVLMNPRSTVLIYGVIPVPLAIFGIFIMFQDVFGAVSSAPVAGTTRIGYTSHLTAKDEVEARLLASIEVITKGLQSSAANTSEMVGALSDFEERVNKLESAVQPIHALTAKLTAAQRNINATLTNFEKVHLHFRANDEVRGILQRSALIKSDEKGEREQYYRALQRLCEARTFIERHPEFMSSASHFNQLDTMRQFATDSMCIEFEVSLERYAASSDDYVGPHIDEDYQGEDALVMHEALPTSVGKRLREIVQCLVDCGLESIFTDAYARSRGRTVSDALDQLAASVWGNDEGALGGSSQKLRDSSRLHLTVRTTPSVHTSAFASPNPSAQTLPAQVHASTPAPVSLPSQTQQQRQAQQQQQQQIKSPATDRSGSHGMIELLDLASYALEAELAIAIRALPRGRTGRRLFLDGMVGPCERLARIGMKDALEYTHKTYAASEAIFAAVDVLEKIEDLRPRFYDILAPGAISYLAEDAREPGSPRKRSESADRSPTNRDAATSRRSENALPQEAWSQFNLLGKSWRSDAVQSLPRAYNALLQPIDKIPDSASVHPASTRVLSFARRLCEYRRVVQSLLTPDGDETNQEIQEREFCVNIEQLFDNFAKVLFKASSGRSEAGSASVSALFLVNNMHFVVSGASREKGYLGDLMESSEVLQAQRQDLEKSKDIYLAAVTAPLKGVLSSPDPLAEITPDATNPPSEQKKLIVDFCSAWQLWLDTIQQSQCALEVPNFELRTELRFRVRSALLETYKKGYQRLESSAYVQRKGLSNFLAYSPDIFSTMLSQFFEVSEAASDPRAMGSFALRSGKSLV</sequence>
<evidence type="ECO:0000256" key="5">
    <source>
        <dbReference type="ARBA" id="ARBA00022692"/>
    </source>
</evidence>
<dbReference type="InterPro" id="IPR046364">
    <property type="entry name" value="Exo70_C"/>
</dbReference>
<dbReference type="PANTHER" id="PTHR43731">
    <property type="entry name" value="RHOMBOID PROTEASE"/>
    <property type="match status" value="1"/>
</dbReference>
<feature type="transmembrane region" description="Helical" evidence="10">
    <location>
        <begin position="116"/>
        <end position="133"/>
    </location>
</feature>
<accession>A0A2R5GLY2</accession>
<feature type="region of interest" description="Disordered" evidence="9">
    <location>
        <begin position="605"/>
        <end position="637"/>
    </location>
</feature>
<evidence type="ECO:0000256" key="3">
    <source>
        <dbReference type="ARBA" id="ARBA00009045"/>
    </source>
</evidence>
<evidence type="ECO:0000259" key="11">
    <source>
        <dbReference type="Pfam" id="PF01694"/>
    </source>
</evidence>
<dbReference type="GO" id="GO:0006887">
    <property type="term" value="P:exocytosis"/>
    <property type="evidence" value="ECO:0007669"/>
    <property type="project" value="InterPro"/>
</dbReference>
<keyword evidence="4" id="KW-0813">Transport</keyword>
<gene>
    <name evidence="13" type="ORF">FCC1311_069682</name>
</gene>
<evidence type="ECO:0000256" key="10">
    <source>
        <dbReference type="SAM" id="Phobius"/>
    </source>
</evidence>
<reference evidence="13 14" key="1">
    <citation type="submission" date="2017-12" db="EMBL/GenBank/DDBJ databases">
        <title>Sequencing, de novo assembly and annotation of complete genome of a new Thraustochytrid species, strain FCC1311.</title>
        <authorList>
            <person name="Sedici K."/>
            <person name="Godart F."/>
            <person name="Aiese Cigliano R."/>
            <person name="Sanseverino W."/>
            <person name="Barakat M."/>
            <person name="Ortet P."/>
            <person name="Marechal E."/>
            <person name="Cagnac O."/>
            <person name="Amato A."/>
        </authorList>
    </citation>
    <scope>NUCLEOTIDE SEQUENCE [LARGE SCALE GENOMIC DNA]</scope>
</reference>
<comment type="similarity">
    <text evidence="2">Belongs to the EXO70 family.</text>
</comment>
<keyword evidence="5 10" id="KW-0812">Transmembrane</keyword>
<dbReference type="SUPFAM" id="SSF74788">
    <property type="entry name" value="Cullin repeat-like"/>
    <property type="match status" value="1"/>
</dbReference>
<dbReference type="GO" id="GO:0004252">
    <property type="term" value="F:serine-type endopeptidase activity"/>
    <property type="evidence" value="ECO:0007669"/>
    <property type="project" value="InterPro"/>
</dbReference>
<dbReference type="InterPro" id="IPR050925">
    <property type="entry name" value="Rhomboid_protease_S54"/>
</dbReference>
<feature type="compositionally biased region" description="Low complexity" evidence="9">
    <location>
        <begin position="480"/>
        <end position="494"/>
    </location>
</feature>
<dbReference type="Pfam" id="PF01694">
    <property type="entry name" value="Rhomboid"/>
    <property type="match status" value="1"/>
</dbReference>
<keyword evidence="6" id="KW-0378">Hydrolase</keyword>
<keyword evidence="14" id="KW-1185">Reference proteome</keyword>
<protein>
    <submittedName>
        <fullName evidence="13">RHOMBOID-like protein 12, mitochondrial</fullName>
    </submittedName>
</protein>
<evidence type="ECO:0000313" key="13">
    <source>
        <dbReference type="EMBL" id="GBG30748.1"/>
    </source>
</evidence>
<dbReference type="GO" id="GO:0000145">
    <property type="term" value="C:exocyst"/>
    <property type="evidence" value="ECO:0007669"/>
    <property type="project" value="InterPro"/>
</dbReference>
<evidence type="ECO:0000256" key="9">
    <source>
        <dbReference type="SAM" id="MobiDB-lite"/>
    </source>
</evidence>